<feature type="chain" id="PRO_5043560225" evidence="1">
    <location>
        <begin position="23"/>
        <end position="153"/>
    </location>
</feature>
<keyword evidence="3" id="KW-1185">Reference proteome</keyword>
<dbReference type="Pfam" id="PF08238">
    <property type="entry name" value="Sel1"/>
    <property type="match status" value="2"/>
</dbReference>
<accession>A0AAU7NTK4</accession>
<name>A0AAU7NTK4_9GAMM</name>
<dbReference type="Proteomes" id="UP001225378">
    <property type="component" value="Chromosome"/>
</dbReference>
<proteinExistence type="predicted"/>
<dbReference type="SUPFAM" id="SSF81901">
    <property type="entry name" value="HCP-like"/>
    <property type="match status" value="1"/>
</dbReference>
<dbReference type="PANTHER" id="PTHR11102">
    <property type="entry name" value="SEL-1-LIKE PROTEIN"/>
    <property type="match status" value="1"/>
</dbReference>
<dbReference type="InterPro" id="IPR011990">
    <property type="entry name" value="TPR-like_helical_dom_sf"/>
</dbReference>
<gene>
    <name evidence="2" type="ORF">Q9L42_018395</name>
</gene>
<dbReference type="EMBL" id="CP157743">
    <property type="protein sequence ID" value="XBS20293.1"/>
    <property type="molecule type" value="Genomic_DNA"/>
</dbReference>
<dbReference type="InterPro" id="IPR006597">
    <property type="entry name" value="Sel1-like"/>
</dbReference>
<dbReference type="PANTHER" id="PTHR11102:SF160">
    <property type="entry name" value="ERAD-ASSOCIATED E3 UBIQUITIN-PROTEIN LIGASE COMPONENT HRD3"/>
    <property type="match status" value="1"/>
</dbReference>
<protein>
    <submittedName>
        <fullName evidence="2">Tetratricopeptide repeat protein</fullName>
    </submittedName>
</protein>
<dbReference type="SMART" id="SM00671">
    <property type="entry name" value="SEL1"/>
    <property type="match status" value="2"/>
</dbReference>
<organism evidence="2 3">
    <name type="scientific">Methylomarinum roseum</name>
    <dbReference type="NCBI Taxonomy" id="3067653"/>
    <lineage>
        <taxon>Bacteria</taxon>
        <taxon>Pseudomonadati</taxon>
        <taxon>Pseudomonadota</taxon>
        <taxon>Gammaproteobacteria</taxon>
        <taxon>Methylococcales</taxon>
        <taxon>Methylococcaceae</taxon>
        <taxon>Methylomarinum</taxon>
    </lineage>
</organism>
<feature type="signal peptide" evidence="1">
    <location>
        <begin position="1"/>
        <end position="22"/>
    </location>
</feature>
<evidence type="ECO:0000313" key="2">
    <source>
        <dbReference type="EMBL" id="XBS20293.1"/>
    </source>
</evidence>
<dbReference type="KEGG" id="mech:Q9L42_018395"/>
<dbReference type="InterPro" id="IPR050767">
    <property type="entry name" value="Sel1_AlgK"/>
</dbReference>
<dbReference type="Gene3D" id="1.25.40.10">
    <property type="entry name" value="Tetratricopeptide repeat domain"/>
    <property type="match status" value="1"/>
</dbReference>
<reference evidence="2 3" key="1">
    <citation type="journal article" date="2024" name="Microbiology">
        <title>Methylomarinum rosea sp. nov., a novel halophilic methanotrophic bacterium from the hypersaline Lake Elton.</title>
        <authorList>
            <person name="Suleimanov R.Z."/>
            <person name="Oshkin I.Y."/>
            <person name="Danilova O.V."/>
            <person name="Suzina N.E."/>
            <person name="Dedysh S.N."/>
        </authorList>
    </citation>
    <scope>NUCLEOTIDE SEQUENCE [LARGE SCALE GENOMIC DNA]</scope>
    <source>
        <strain evidence="2 3">Ch1-1</strain>
    </source>
</reference>
<evidence type="ECO:0000313" key="3">
    <source>
        <dbReference type="Proteomes" id="UP001225378"/>
    </source>
</evidence>
<sequence>MYEIVKRLLLPILLFFSLTVAAQSQEEITQLAEQGDAQAQAKLASMYLLGWQGFEQNNELAAEWMQKAADQGIVEAQVVMGALYDRGLGVPGDRNAATKWYEKAASQGHGTSLAILGRNETAKGSVKFSYQAMRLNAARSIPREYAKRFLMRK</sequence>
<evidence type="ECO:0000256" key="1">
    <source>
        <dbReference type="SAM" id="SignalP"/>
    </source>
</evidence>
<dbReference type="RefSeq" id="WP_305906940.1">
    <property type="nucleotide sequence ID" value="NZ_CP157743.1"/>
</dbReference>
<keyword evidence="1" id="KW-0732">Signal</keyword>
<dbReference type="AlphaFoldDB" id="A0AAU7NTK4"/>